<evidence type="ECO:0000259" key="3">
    <source>
        <dbReference type="Pfam" id="PF25231"/>
    </source>
</evidence>
<sequence>MNNSPGWASPGSAPSGEPDRGTQEQPPQPSVPEEHPGGTSEQPTPPNWSSKQPPAGQWTAPAGIPGQSGPGGRRANGTTGDRTRASSGGPAPGGWGTPPGPGNQATWGTGPGWGGGWAAMPPAAKPGVIPLRPLGVGEILDSAVATMRAHWRTVLGVSLIVAIVSQTANTIVTGVWFQGAGRTPALDTNSNPPLRQALSDMGDTLAGSAISSLIGLLATIIATGLLTMVVSRAVLGRPATAGEAWRDARGQLPRLLGLLVLLPLLITTVFAVGIVPGLVVTASGTATTGLVLILIGGLAATVVSIWLWVRYSLASPALMLEKQGVIAAMRRSAKLVRGAWWRVLGVQLLAYLLVAIVQFIIQIPATLIAFIVGGESLMDWANGTGNSSSWPFLIVLGIGSIISSAITFPISAGVTVLVYVDQRIRREALDLELARAAGLPGYDNEPAAPAAATPGPATTPAPRLPSDTPPADGPTADTPPDRAEAQPTATQQTGHHPTEGQPAGTHPAKALQEAPDNATATGPDTPAAPTAPEDASADIPGPRPSDAAPGS</sequence>
<evidence type="ECO:0000256" key="1">
    <source>
        <dbReference type="SAM" id="MobiDB-lite"/>
    </source>
</evidence>
<feature type="domain" description="DUF7847" evidence="3">
    <location>
        <begin position="203"/>
        <end position="420"/>
    </location>
</feature>
<name>A0ABQ2VLN3_9ACTN</name>
<organism evidence="4 5">
    <name type="scientific">Streptomyces albospinus</name>
    <dbReference type="NCBI Taxonomy" id="285515"/>
    <lineage>
        <taxon>Bacteria</taxon>
        <taxon>Bacillati</taxon>
        <taxon>Actinomycetota</taxon>
        <taxon>Actinomycetes</taxon>
        <taxon>Kitasatosporales</taxon>
        <taxon>Streptomycetaceae</taxon>
        <taxon>Streptomyces</taxon>
    </lineage>
</organism>
<keyword evidence="5" id="KW-1185">Reference proteome</keyword>
<dbReference type="InterPro" id="IPR057169">
    <property type="entry name" value="DUF7847"/>
</dbReference>
<feature type="transmembrane region" description="Helical" evidence="2">
    <location>
        <begin position="209"/>
        <end position="235"/>
    </location>
</feature>
<feature type="compositionally biased region" description="Polar residues" evidence="1">
    <location>
        <begin position="39"/>
        <end position="52"/>
    </location>
</feature>
<dbReference type="RefSeq" id="WP_189305985.1">
    <property type="nucleotide sequence ID" value="NZ_BMRP01000033.1"/>
</dbReference>
<dbReference type="Proteomes" id="UP000654471">
    <property type="component" value="Unassembled WGS sequence"/>
</dbReference>
<feature type="compositionally biased region" description="Pro residues" evidence="1">
    <location>
        <begin position="457"/>
        <end position="472"/>
    </location>
</feature>
<reference evidence="5" key="1">
    <citation type="journal article" date="2019" name="Int. J. Syst. Evol. Microbiol.">
        <title>The Global Catalogue of Microorganisms (GCM) 10K type strain sequencing project: providing services to taxonomists for standard genome sequencing and annotation.</title>
        <authorList>
            <consortium name="The Broad Institute Genomics Platform"/>
            <consortium name="The Broad Institute Genome Sequencing Center for Infectious Disease"/>
            <person name="Wu L."/>
            <person name="Ma J."/>
        </authorList>
    </citation>
    <scope>NUCLEOTIDE SEQUENCE [LARGE SCALE GENOMIC DNA]</scope>
    <source>
        <strain evidence="5">JCM 3399</strain>
    </source>
</reference>
<evidence type="ECO:0000256" key="2">
    <source>
        <dbReference type="SAM" id="Phobius"/>
    </source>
</evidence>
<protein>
    <submittedName>
        <fullName evidence="4">Membrane protein</fullName>
    </submittedName>
</protein>
<dbReference type="PANTHER" id="PTHR33133">
    <property type="entry name" value="OS08G0107100 PROTEIN-RELATED"/>
    <property type="match status" value="1"/>
</dbReference>
<feature type="compositionally biased region" description="Low complexity" evidence="1">
    <location>
        <begin position="1"/>
        <end position="16"/>
    </location>
</feature>
<dbReference type="PANTHER" id="PTHR33133:SF1">
    <property type="entry name" value="EXPRESSED PROTEIN-RELATED"/>
    <property type="match status" value="1"/>
</dbReference>
<gene>
    <name evidence="4" type="ORF">GCM10010211_64320</name>
</gene>
<keyword evidence="2" id="KW-0472">Membrane</keyword>
<feature type="region of interest" description="Disordered" evidence="1">
    <location>
        <begin position="444"/>
        <end position="551"/>
    </location>
</feature>
<keyword evidence="2" id="KW-0812">Transmembrane</keyword>
<evidence type="ECO:0000313" key="4">
    <source>
        <dbReference type="EMBL" id="GGU89001.1"/>
    </source>
</evidence>
<comment type="caution">
    <text evidence="4">The sequence shown here is derived from an EMBL/GenBank/DDBJ whole genome shotgun (WGS) entry which is preliminary data.</text>
</comment>
<feature type="transmembrane region" description="Helical" evidence="2">
    <location>
        <begin position="392"/>
        <end position="420"/>
    </location>
</feature>
<feature type="transmembrane region" description="Helical" evidence="2">
    <location>
        <begin position="286"/>
        <end position="309"/>
    </location>
</feature>
<feature type="transmembrane region" description="Helical" evidence="2">
    <location>
        <begin position="255"/>
        <end position="280"/>
    </location>
</feature>
<accession>A0ABQ2VLN3</accession>
<feature type="region of interest" description="Disordered" evidence="1">
    <location>
        <begin position="1"/>
        <end position="119"/>
    </location>
</feature>
<proteinExistence type="predicted"/>
<feature type="compositionally biased region" description="Low complexity" evidence="1">
    <location>
        <begin position="446"/>
        <end position="456"/>
    </location>
</feature>
<dbReference type="Pfam" id="PF25231">
    <property type="entry name" value="DUF7847"/>
    <property type="match status" value="1"/>
</dbReference>
<feature type="transmembrane region" description="Helical" evidence="2">
    <location>
        <begin position="154"/>
        <end position="177"/>
    </location>
</feature>
<dbReference type="EMBL" id="BMRP01000033">
    <property type="protein sequence ID" value="GGU89001.1"/>
    <property type="molecule type" value="Genomic_DNA"/>
</dbReference>
<evidence type="ECO:0000313" key="5">
    <source>
        <dbReference type="Proteomes" id="UP000654471"/>
    </source>
</evidence>
<keyword evidence="2" id="KW-1133">Transmembrane helix</keyword>
<feature type="compositionally biased region" description="Low complexity" evidence="1">
    <location>
        <begin position="514"/>
        <end position="538"/>
    </location>
</feature>
<feature type="transmembrane region" description="Helical" evidence="2">
    <location>
        <begin position="339"/>
        <end position="372"/>
    </location>
</feature>